<protein>
    <recommendedName>
        <fullName evidence="4">MYND-type domain-containing protein</fullName>
    </recommendedName>
</protein>
<keyword evidence="6" id="KW-1185">Reference proteome</keyword>
<dbReference type="Proteomes" id="UP000785200">
    <property type="component" value="Unassembled WGS sequence"/>
</dbReference>
<gene>
    <name evidence="5" type="ORF">D0Z07_8113</name>
</gene>
<keyword evidence="3" id="KW-0862">Zinc</keyword>
<keyword evidence="2" id="KW-0863">Zinc-finger</keyword>
<keyword evidence="1" id="KW-0479">Metal-binding</keyword>
<evidence type="ECO:0000259" key="4">
    <source>
        <dbReference type="Pfam" id="PF01753"/>
    </source>
</evidence>
<dbReference type="SUPFAM" id="SSF144232">
    <property type="entry name" value="HIT/MYND zinc finger-like"/>
    <property type="match status" value="1"/>
</dbReference>
<dbReference type="InterPro" id="IPR002893">
    <property type="entry name" value="Znf_MYND"/>
</dbReference>
<dbReference type="OrthoDB" id="432970at2759"/>
<evidence type="ECO:0000313" key="5">
    <source>
        <dbReference type="EMBL" id="KAG0646305.1"/>
    </source>
</evidence>
<organism evidence="5 6">
    <name type="scientific">Hyphodiscus hymeniophilus</name>
    <dbReference type="NCBI Taxonomy" id="353542"/>
    <lineage>
        <taxon>Eukaryota</taxon>
        <taxon>Fungi</taxon>
        <taxon>Dikarya</taxon>
        <taxon>Ascomycota</taxon>
        <taxon>Pezizomycotina</taxon>
        <taxon>Leotiomycetes</taxon>
        <taxon>Helotiales</taxon>
        <taxon>Hyphodiscaceae</taxon>
        <taxon>Hyphodiscus</taxon>
    </lineage>
</organism>
<proteinExistence type="predicted"/>
<dbReference type="Gene3D" id="6.10.140.2220">
    <property type="match status" value="1"/>
</dbReference>
<sequence>MAPPNFPQGMSLHSIGYVALKFPSLAPELPVPLGNQVGLLQRISGEKQAQMIAQISSQYLKALLDYQSSDDPILNDQSSPQYWFSTALCLLNFLASSNPDVCIRVAKHEKVFKDVVDKLLDPDVETKMRGVPRTAPPGIPPAGFEEDFGTLLQFVSTILLYSDHITVPAPRLAELIPKLQSWKRTYKNSRVKTISNASDRLVGQIQGMDALMIAGMRQMQASALRYCGREHQKKDWKHHKLICEKGLIEEERDEGDGDEVE</sequence>
<dbReference type="AlphaFoldDB" id="A0A9P7AU89"/>
<dbReference type="GO" id="GO:0008270">
    <property type="term" value="F:zinc ion binding"/>
    <property type="evidence" value="ECO:0007669"/>
    <property type="project" value="UniProtKB-KW"/>
</dbReference>
<reference evidence="5" key="1">
    <citation type="submission" date="2019-07" db="EMBL/GenBank/DDBJ databases">
        <title>Hyphodiscus hymeniophilus genome sequencing and assembly.</title>
        <authorList>
            <person name="Kramer G."/>
            <person name="Nodwell J."/>
        </authorList>
    </citation>
    <scope>NUCLEOTIDE SEQUENCE</scope>
    <source>
        <strain evidence="5">ATCC 34498</strain>
    </source>
</reference>
<evidence type="ECO:0000256" key="3">
    <source>
        <dbReference type="ARBA" id="ARBA00022833"/>
    </source>
</evidence>
<accession>A0A9P7AU89</accession>
<evidence type="ECO:0000256" key="2">
    <source>
        <dbReference type="ARBA" id="ARBA00022771"/>
    </source>
</evidence>
<comment type="caution">
    <text evidence="5">The sequence shown here is derived from an EMBL/GenBank/DDBJ whole genome shotgun (WGS) entry which is preliminary data.</text>
</comment>
<evidence type="ECO:0000313" key="6">
    <source>
        <dbReference type="Proteomes" id="UP000785200"/>
    </source>
</evidence>
<feature type="domain" description="MYND-type" evidence="4">
    <location>
        <begin position="224"/>
        <end position="243"/>
    </location>
</feature>
<dbReference type="EMBL" id="VNKQ01000016">
    <property type="protein sequence ID" value="KAG0646305.1"/>
    <property type="molecule type" value="Genomic_DNA"/>
</dbReference>
<evidence type="ECO:0000256" key="1">
    <source>
        <dbReference type="ARBA" id="ARBA00022723"/>
    </source>
</evidence>
<dbReference type="Pfam" id="PF01753">
    <property type="entry name" value="zf-MYND"/>
    <property type="match status" value="1"/>
</dbReference>
<name>A0A9P7AU89_9HELO</name>